<dbReference type="GO" id="GO:0006749">
    <property type="term" value="P:glutathione metabolic process"/>
    <property type="evidence" value="ECO:0007669"/>
    <property type="project" value="TreeGrafter"/>
</dbReference>
<dbReference type="InterPro" id="IPR014440">
    <property type="entry name" value="HCCAis_GSTk"/>
</dbReference>
<dbReference type="FunFam" id="3.40.30.10:FF:000096">
    <property type="entry name" value="Glutathione S-transferase kappa"/>
    <property type="match status" value="1"/>
</dbReference>
<proteinExistence type="inferred from homology"/>
<comment type="catalytic activity">
    <reaction evidence="3 4">
        <text>RX + glutathione = an S-substituted glutathione + a halide anion + H(+)</text>
        <dbReference type="Rhea" id="RHEA:16437"/>
        <dbReference type="ChEBI" id="CHEBI:15378"/>
        <dbReference type="ChEBI" id="CHEBI:16042"/>
        <dbReference type="ChEBI" id="CHEBI:17792"/>
        <dbReference type="ChEBI" id="CHEBI:57925"/>
        <dbReference type="ChEBI" id="CHEBI:90779"/>
        <dbReference type="EC" id="2.5.1.18"/>
    </reaction>
</comment>
<keyword evidence="8" id="KW-1185">Reference proteome</keyword>
<dbReference type="GO" id="GO:0005777">
    <property type="term" value="C:peroxisome"/>
    <property type="evidence" value="ECO:0007669"/>
    <property type="project" value="TreeGrafter"/>
</dbReference>
<dbReference type="OrthoDB" id="4664297at2759"/>
<evidence type="ECO:0000313" key="7">
    <source>
        <dbReference type="EMBL" id="KAJ5189948.1"/>
    </source>
</evidence>
<dbReference type="GO" id="GO:0004602">
    <property type="term" value="F:glutathione peroxidase activity"/>
    <property type="evidence" value="ECO:0007669"/>
    <property type="project" value="TreeGrafter"/>
</dbReference>
<dbReference type="AlphaFoldDB" id="A0A9W9J4M9"/>
<evidence type="ECO:0000256" key="4">
    <source>
        <dbReference type="PIRNR" id="PIRNR006386"/>
    </source>
</evidence>
<dbReference type="InterPro" id="IPR001853">
    <property type="entry name" value="DSBA-like_thioredoxin_dom"/>
</dbReference>
<dbReference type="EC" id="2.5.1.18" evidence="4"/>
<dbReference type="PIRSF" id="PIRSF006386">
    <property type="entry name" value="HCCAis_GSTk"/>
    <property type="match status" value="1"/>
</dbReference>
<dbReference type="SUPFAM" id="SSF52833">
    <property type="entry name" value="Thioredoxin-like"/>
    <property type="match status" value="1"/>
</dbReference>
<feature type="domain" description="DSBA-like thioredoxin" evidence="6">
    <location>
        <begin position="5"/>
        <end position="205"/>
    </location>
</feature>
<dbReference type="EMBL" id="JAPQKP010000005">
    <property type="protein sequence ID" value="KAJ5189948.1"/>
    <property type="molecule type" value="Genomic_DNA"/>
</dbReference>
<evidence type="ECO:0000256" key="3">
    <source>
        <dbReference type="ARBA" id="ARBA00047960"/>
    </source>
</evidence>
<reference evidence="7" key="2">
    <citation type="journal article" date="2023" name="IMA Fungus">
        <title>Comparative genomic study of the Penicillium genus elucidates a diverse pangenome and 15 lateral gene transfer events.</title>
        <authorList>
            <person name="Petersen C."/>
            <person name="Sorensen T."/>
            <person name="Nielsen M.R."/>
            <person name="Sondergaard T.E."/>
            <person name="Sorensen J.L."/>
            <person name="Fitzpatrick D.A."/>
            <person name="Frisvad J.C."/>
            <person name="Nielsen K.L."/>
        </authorList>
    </citation>
    <scope>NUCLEOTIDE SEQUENCE</scope>
    <source>
        <strain evidence="7">IBT 16849</strain>
    </source>
</reference>
<name>A0A9W9J4M9_9EURO</name>
<keyword evidence="2 4" id="KW-0808">Transferase</keyword>
<evidence type="ECO:0000256" key="2">
    <source>
        <dbReference type="ARBA" id="ARBA00022679"/>
    </source>
</evidence>
<comment type="similarity">
    <text evidence="1 4">Belongs to the GST superfamily. Kappa family.</text>
</comment>
<dbReference type="InterPro" id="IPR036249">
    <property type="entry name" value="Thioredoxin-like_sf"/>
</dbReference>
<dbReference type="PANTHER" id="PTHR42943">
    <property type="entry name" value="GLUTATHIONE S-TRANSFERASE KAPPA"/>
    <property type="match status" value="1"/>
</dbReference>
<dbReference type="GO" id="GO:0004364">
    <property type="term" value="F:glutathione transferase activity"/>
    <property type="evidence" value="ECO:0007669"/>
    <property type="project" value="UniProtKB-UniRule"/>
</dbReference>
<feature type="active site" description="Nucleophile" evidence="5">
    <location>
        <position position="13"/>
    </location>
</feature>
<gene>
    <name evidence="7" type="ORF">N7472_008962</name>
</gene>
<evidence type="ECO:0000313" key="8">
    <source>
        <dbReference type="Proteomes" id="UP001150879"/>
    </source>
</evidence>
<accession>A0A9W9J4M9</accession>
<organism evidence="7 8">
    <name type="scientific">Penicillium cf. griseofulvum</name>
    <dbReference type="NCBI Taxonomy" id="2972120"/>
    <lineage>
        <taxon>Eukaryota</taxon>
        <taxon>Fungi</taxon>
        <taxon>Dikarya</taxon>
        <taxon>Ascomycota</taxon>
        <taxon>Pezizomycotina</taxon>
        <taxon>Eurotiomycetes</taxon>
        <taxon>Eurotiomycetidae</taxon>
        <taxon>Eurotiales</taxon>
        <taxon>Aspergillaceae</taxon>
        <taxon>Penicillium</taxon>
    </lineage>
</organism>
<comment type="caution">
    <text evidence="7">The sequence shown here is derived from an EMBL/GenBank/DDBJ whole genome shotgun (WGS) entry which is preliminary data.</text>
</comment>
<dbReference type="GO" id="GO:0005739">
    <property type="term" value="C:mitochondrion"/>
    <property type="evidence" value="ECO:0007669"/>
    <property type="project" value="TreeGrafter"/>
</dbReference>
<dbReference type="Pfam" id="PF01323">
    <property type="entry name" value="DSBA"/>
    <property type="match status" value="1"/>
</dbReference>
<dbReference type="Gene3D" id="3.40.30.10">
    <property type="entry name" value="Glutaredoxin"/>
    <property type="match status" value="1"/>
</dbReference>
<evidence type="ECO:0000259" key="6">
    <source>
        <dbReference type="Pfam" id="PF01323"/>
    </source>
</evidence>
<dbReference type="PANTHER" id="PTHR42943:SF2">
    <property type="entry name" value="GLUTATHIONE S-TRANSFERASE KAPPA 1"/>
    <property type="match status" value="1"/>
</dbReference>
<reference evidence="7" key="1">
    <citation type="submission" date="2022-11" db="EMBL/GenBank/DDBJ databases">
        <authorList>
            <person name="Petersen C."/>
        </authorList>
    </citation>
    <scope>NUCLEOTIDE SEQUENCE</scope>
    <source>
        <strain evidence="7">IBT 16849</strain>
    </source>
</reference>
<protein>
    <recommendedName>
        <fullName evidence="4">Glutathione S-transferase kappa</fullName>
        <ecNumber evidence="4">2.5.1.18</ecNumber>
    </recommendedName>
</protein>
<dbReference type="Proteomes" id="UP001150879">
    <property type="component" value="Unassembled WGS sequence"/>
</dbReference>
<dbReference type="InterPro" id="IPR051924">
    <property type="entry name" value="GST_Kappa/NadH"/>
</dbReference>
<evidence type="ECO:0000256" key="5">
    <source>
        <dbReference type="PIRSR" id="PIRSR006386-1"/>
    </source>
</evidence>
<sequence length="219" mass="24570">MAPKITFYFDVGSPFSCIAFHVLRMSPVFATCEIAYVPVSIGNLFQLCQNTPPIAVKNKLQWINKERIYWARRFQVPMSEAIPKGFPAATANVQLAFCFLATKFPEKLVPIVEKISRGFWEDGNADVLTEPGFSAVFESELGIENAKRVLDELKDTEAPALLHERTQEAFNSGAFGLPWFDCVDDQGAKESFWGVDHLGRLADFLKLDANLDKSFQVLL</sequence>
<evidence type="ECO:0000256" key="1">
    <source>
        <dbReference type="ARBA" id="ARBA00006494"/>
    </source>
</evidence>